<dbReference type="EMBL" id="JABRWJ010000022">
    <property type="protein sequence ID" value="NRF72311.1"/>
    <property type="molecule type" value="Genomic_DNA"/>
</dbReference>
<proteinExistence type="predicted"/>
<dbReference type="PANTHER" id="PTHR31793">
    <property type="entry name" value="4-HYDROXYBENZOYL-COA THIOESTERASE FAMILY MEMBER"/>
    <property type="match status" value="1"/>
</dbReference>
<accession>A0ABX2EV18</accession>
<comment type="caution">
    <text evidence="1">The sequence shown here is derived from an EMBL/GenBank/DDBJ whole genome shotgun (WGS) entry which is preliminary data.</text>
</comment>
<name>A0ABX2EV18_9BURK</name>
<dbReference type="Pfam" id="PF13279">
    <property type="entry name" value="4HBT_2"/>
    <property type="match status" value="1"/>
</dbReference>
<dbReference type="Proteomes" id="UP000737171">
    <property type="component" value="Unassembled WGS sequence"/>
</dbReference>
<protein>
    <submittedName>
        <fullName evidence="1">Thioesterase family protein</fullName>
    </submittedName>
</protein>
<evidence type="ECO:0000313" key="2">
    <source>
        <dbReference type="Proteomes" id="UP000737171"/>
    </source>
</evidence>
<reference evidence="1 2" key="1">
    <citation type="submission" date="2020-05" db="EMBL/GenBank/DDBJ databases">
        <title>Aquincola sp. isolate from soil.</title>
        <authorList>
            <person name="Han J."/>
            <person name="Kim D.-U."/>
        </authorList>
    </citation>
    <scope>NUCLEOTIDE SEQUENCE [LARGE SCALE GENOMIC DNA]</scope>
    <source>
        <strain evidence="1 2">S2</strain>
    </source>
</reference>
<dbReference type="Gene3D" id="3.10.129.10">
    <property type="entry name" value="Hotdog Thioesterase"/>
    <property type="match status" value="1"/>
</dbReference>
<dbReference type="PANTHER" id="PTHR31793:SF2">
    <property type="entry name" value="BLR1345 PROTEIN"/>
    <property type="match status" value="1"/>
</dbReference>
<sequence length="134" mass="15345">MVSTSRTEVQAEWVDYNGHLRDAYYALVFSHAVDALMDQIGLDAAGRARHRSSLYTVETQIRYLREVREGQALRVETRRMTHDAKRLRLQQTMFVEDGAEPVATAEQLLLHVDTDGPRAAPFPEPVLERIRELP</sequence>
<dbReference type="SUPFAM" id="SSF54637">
    <property type="entry name" value="Thioesterase/thiol ester dehydrase-isomerase"/>
    <property type="match status" value="1"/>
</dbReference>
<organism evidence="1 2">
    <name type="scientific">Pseudaquabacterium terrae</name>
    <dbReference type="NCBI Taxonomy" id="2732868"/>
    <lineage>
        <taxon>Bacteria</taxon>
        <taxon>Pseudomonadati</taxon>
        <taxon>Pseudomonadota</taxon>
        <taxon>Betaproteobacteria</taxon>
        <taxon>Burkholderiales</taxon>
        <taxon>Sphaerotilaceae</taxon>
        <taxon>Pseudaquabacterium</taxon>
    </lineage>
</organism>
<dbReference type="CDD" id="cd00586">
    <property type="entry name" value="4HBT"/>
    <property type="match status" value="1"/>
</dbReference>
<keyword evidence="2" id="KW-1185">Reference proteome</keyword>
<gene>
    <name evidence="1" type="ORF">HLB44_35570</name>
</gene>
<dbReference type="InterPro" id="IPR050563">
    <property type="entry name" value="4-hydroxybenzoyl-CoA_TE"/>
</dbReference>
<dbReference type="InterPro" id="IPR029069">
    <property type="entry name" value="HotDog_dom_sf"/>
</dbReference>
<evidence type="ECO:0000313" key="1">
    <source>
        <dbReference type="EMBL" id="NRF72311.1"/>
    </source>
</evidence>